<dbReference type="PANTHER" id="PTHR34473:SF2">
    <property type="entry name" value="UPF0699 TRANSMEMBRANE PROTEIN YDBT"/>
    <property type="match status" value="1"/>
</dbReference>
<protein>
    <submittedName>
        <fullName evidence="4">Transmembrane protein, distant homology with ydbT</fullName>
    </submittedName>
</protein>
<gene>
    <name evidence="4" type="ORF">BN4615_P3990</name>
</gene>
<dbReference type="AlphaFoldDB" id="A0A1M4E6S3"/>
<feature type="transmembrane region" description="Helical" evidence="2">
    <location>
        <begin position="207"/>
        <end position="226"/>
    </location>
</feature>
<keyword evidence="2" id="KW-1133">Transmembrane helix</keyword>
<evidence type="ECO:0000256" key="1">
    <source>
        <dbReference type="SAM" id="MobiDB-lite"/>
    </source>
</evidence>
<feature type="compositionally biased region" description="Basic residues" evidence="1">
    <location>
        <begin position="547"/>
        <end position="566"/>
    </location>
</feature>
<dbReference type="InterPro" id="IPR005182">
    <property type="entry name" value="YdbS-like_PH"/>
</dbReference>
<feature type="compositionally biased region" description="Basic and acidic residues" evidence="1">
    <location>
        <begin position="481"/>
        <end position="524"/>
    </location>
</feature>
<evidence type="ECO:0000313" key="4">
    <source>
        <dbReference type="EMBL" id="SBO94474.1"/>
    </source>
</evidence>
<dbReference type="Pfam" id="PF03703">
    <property type="entry name" value="bPH_2"/>
    <property type="match status" value="1"/>
</dbReference>
<feature type="transmembrane region" description="Helical" evidence="2">
    <location>
        <begin position="48"/>
        <end position="66"/>
    </location>
</feature>
<keyword evidence="2" id="KW-0472">Membrane</keyword>
<feature type="region of interest" description="Disordered" evidence="1">
    <location>
        <begin position="373"/>
        <end position="450"/>
    </location>
</feature>
<feature type="region of interest" description="Disordered" evidence="1">
    <location>
        <begin position="1"/>
        <end position="31"/>
    </location>
</feature>
<feature type="compositionally biased region" description="Low complexity" evidence="1">
    <location>
        <begin position="10"/>
        <end position="19"/>
    </location>
</feature>
<keyword evidence="2 4" id="KW-0812">Transmembrane</keyword>
<feature type="compositionally biased region" description="Low complexity" evidence="1">
    <location>
        <begin position="384"/>
        <end position="417"/>
    </location>
</feature>
<name>A0A1M4E6S3_9ACTN</name>
<evidence type="ECO:0000259" key="3">
    <source>
        <dbReference type="Pfam" id="PF03703"/>
    </source>
</evidence>
<proteinExistence type="predicted"/>
<dbReference type="EMBL" id="LT559118">
    <property type="protein sequence ID" value="SBO94474.1"/>
    <property type="molecule type" value="Genomic_DNA"/>
</dbReference>
<dbReference type="PANTHER" id="PTHR34473">
    <property type="entry name" value="UPF0699 TRANSMEMBRANE PROTEIN YDBS"/>
    <property type="match status" value="1"/>
</dbReference>
<reference evidence="4" key="1">
    <citation type="submission" date="2016-04" db="EMBL/GenBank/DDBJ databases">
        <authorList>
            <person name="Evans L.H."/>
            <person name="Alamgir A."/>
            <person name="Owens N."/>
            <person name="Weber N.D."/>
            <person name="Virtaneva K."/>
            <person name="Barbian K."/>
            <person name="Babar A."/>
            <person name="Rosenke K."/>
        </authorList>
    </citation>
    <scope>NUCLEOTIDE SEQUENCE</scope>
    <source>
        <strain evidence="4">Nono1</strain>
    </source>
</reference>
<organism evidence="4">
    <name type="scientific">Nonomuraea gerenzanensis</name>
    <dbReference type="NCBI Taxonomy" id="93944"/>
    <lineage>
        <taxon>Bacteria</taxon>
        <taxon>Bacillati</taxon>
        <taxon>Actinomycetota</taxon>
        <taxon>Actinomycetes</taxon>
        <taxon>Streptosporangiales</taxon>
        <taxon>Streptosporangiaceae</taxon>
        <taxon>Nonomuraea</taxon>
    </lineage>
</organism>
<feature type="domain" description="YdbS-like PH" evidence="3">
    <location>
        <begin position="99"/>
        <end position="177"/>
    </location>
</feature>
<sequence>MARIEGGVPGPWAGAAGPAQEGVPRAGADTGDGGWQGLARRSLWASGVKSLAIVAGVSAGLVRFLLGRDWPVGGMVAACAGAAVLVIAAVVTYDVLRLRTTRWRLTPDRLELRSGITVRQHRSIPRDRVRSVDLRADPVNRMFGLTVVKVGTGEHAEEGAELKLDPLTRHDAEALRRVLLHQGAEAAEAGGGPLAELSWSWVRYAPLSVWTFTGAAVVLGALYKALDSFGLKRFTTRLATGLWEWLVAQPMVAVPLLLAVNVVVGVLGAVLLFAESWGRYRLEREPGRLRVRRGLLTSRSLTLEERRLRGVELNEPLLLRLGGAARLRSIATGLGKSAEGETEDVAALTPPMPRAQAVRVAAAIAGADVPGLAAGPTAARHRAPGPTAQRTRARTRGPAQRARARGTPRGGPAQAARTGGGGGTGHRVHHRTGDGDGPRPGDGHGYGAAVGAGERLGEHAAGRLGVAGARGGAGVRIVAGRGERREPGARARPPPSDRQEGRRGAAHDRARPQGHLRLDDHRDVLPAPLRPADGLGHDGGGPGSLRRGGRGPRRGPRPGRAGRTRAARTLPVPGKAMSRVIPHGLPMPLYWTNMIARLRCLQT</sequence>
<feature type="region of interest" description="Disordered" evidence="1">
    <location>
        <begin position="477"/>
        <end position="575"/>
    </location>
</feature>
<feature type="transmembrane region" description="Helical" evidence="2">
    <location>
        <begin position="72"/>
        <end position="96"/>
    </location>
</feature>
<evidence type="ECO:0000256" key="2">
    <source>
        <dbReference type="SAM" id="Phobius"/>
    </source>
</evidence>
<feature type="transmembrane region" description="Helical" evidence="2">
    <location>
        <begin position="246"/>
        <end position="274"/>
    </location>
</feature>
<feature type="compositionally biased region" description="Basic and acidic residues" evidence="1">
    <location>
        <begin position="431"/>
        <end position="442"/>
    </location>
</feature>
<accession>A0A1M4E6S3</accession>